<name>A0ABQ7I0B3_9MICR</name>
<feature type="binding site" evidence="9">
    <location>
        <position position="88"/>
    </location>
    <ligand>
        <name>Fe cation</name>
        <dbReference type="ChEBI" id="CHEBI:24875"/>
        <label>1</label>
    </ligand>
</feature>
<feature type="binding site" evidence="9">
    <location>
        <position position="234"/>
    </location>
    <ligand>
        <name>Fe cation</name>
        <dbReference type="ChEBI" id="CHEBI:24875"/>
        <label>2</label>
    </ligand>
</feature>
<keyword evidence="5 9" id="KW-0560">Oxidoreductase</keyword>
<evidence type="ECO:0000256" key="1">
    <source>
        <dbReference type="ARBA" id="ARBA00000068"/>
    </source>
</evidence>
<comment type="subcellular location">
    <subcellularLocation>
        <location evidence="9">Cytoplasm</location>
    </subcellularLocation>
    <subcellularLocation>
        <location evidence="9">Nucleus</location>
    </subcellularLocation>
</comment>
<comment type="catalytic activity">
    <reaction evidence="1 9">
        <text>[eIF5A protein]-deoxyhypusine + AH2 + O2 = [eIF5A protein]-hypusine + A + H2O</text>
        <dbReference type="Rhea" id="RHEA:14101"/>
        <dbReference type="Rhea" id="RHEA-COMP:10144"/>
        <dbReference type="Rhea" id="RHEA-COMP:12592"/>
        <dbReference type="ChEBI" id="CHEBI:13193"/>
        <dbReference type="ChEBI" id="CHEBI:15377"/>
        <dbReference type="ChEBI" id="CHEBI:15379"/>
        <dbReference type="ChEBI" id="CHEBI:17499"/>
        <dbReference type="ChEBI" id="CHEBI:82657"/>
        <dbReference type="ChEBI" id="CHEBI:91175"/>
        <dbReference type="EC" id="1.14.99.29"/>
    </reaction>
</comment>
<comment type="similarity">
    <text evidence="9">Belongs to the deoxyhypusine hydroxylase family.</text>
</comment>
<sequence length="287" mass="32122">MQEETGKAFKILTDKNETIAARMRALFYLRNSDDPYSAKCIEGAFDDESVLLKHEAAYVLGQKKDSASMDVLRKVLKNENEDEVVRHEAAEALGNYLDSSNLPLLDSLVGHSSAPVSETCYIAACKIREGMKTNYPEVSSFDSRDPAFPLKVSSLEEAKRIFLNPKSCLYQRYKAMFWLRDAGEAEVLCEGFSDESALFKHEIAFVLGQMRDPRAVEVLGQVMADPSEHGMVRHESAEALGAIGTKRCHELLTPFLNSQLAILRESVEVALDIHAYENSNELEYCKV</sequence>
<evidence type="ECO:0000256" key="4">
    <source>
        <dbReference type="ARBA" id="ARBA00022737"/>
    </source>
</evidence>
<evidence type="ECO:0000313" key="11">
    <source>
        <dbReference type="Proteomes" id="UP001516464"/>
    </source>
</evidence>
<reference evidence="10 11" key="1">
    <citation type="submission" date="2019-01" db="EMBL/GenBank/DDBJ databases">
        <title>Genomes sequencing and comparative genomics of infectious freshwater microsporidia, Cucumispora dikerogammari and Thelohania contejeani.</title>
        <authorList>
            <person name="Cormier A."/>
            <person name="Giraud I."/>
            <person name="Wattier R."/>
            <person name="Teixeira M."/>
            <person name="Grandjean F."/>
            <person name="Rigaud T."/>
            <person name="Cordaux R."/>
        </authorList>
    </citation>
    <scope>NUCLEOTIDE SEQUENCE [LARGE SCALE GENOMIC DNA]</scope>
    <source>
        <strain evidence="10">T1</strain>
        <tissue evidence="10">Spores</tissue>
    </source>
</reference>
<dbReference type="EC" id="1.14.99.29" evidence="9"/>
<feature type="binding site" evidence="9">
    <location>
        <position position="54"/>
    </location>
    <ligand>
        <name>Fe cation</name>
        <dbReference type="ChEBI" id="CHEBI:24875"/>
        <label>1</label>
    </ligand>
</feature>
<organism evidence="10 11">
    <name type="scientific">Astathelohania contejeani</name>
    <dbReference type="NCBI Taxonomy" id="164912"/>
    <lineage>
        <taxon>Eukaryota</taxon>
        <taxon>Fungi</taxon>
        <taxon>Fungi incertae sedis</taxon>
        <taxon>Microsporidia</taxon>
        <taxon>Astathelohaniidae</taxon>
        <taxon>Astathelohania</taxon>
    </lineage>
</organism>
<evidence type="ECO:0000256" key="3">
    <source>
        <dbReference type="ARBA" id="ARBA00022723"/>
    </source>
</evidence>
<feature type="binding site" evidence="9">
    <location>
        <position position="55"/>
    </location>
    <ligand>
        <name>Fe cation</name>
        <dbReference type="ChEBI" id="CHEBI:24875"/>
        <label>1</label>
    </ligand>
</feature>
<dbReference type="PANTHER" id="PTHR12697">
    <property type="entry name" value="PBS LYASE HEAT-LIKE PROTEIN"/>
    <property type="match status" value="1"/>
</dbReference>
<evidence type="ECO:0000256" key="2">
    <source>
        <dbReference type="ARBA" id="ARBA00005041"/>
    </source>
</evidence>
<keyword evidence="7 9" id="KW-0503">Monooxygenase</keyword>
<dbReference type="InterPro" id="IPR011989">
    <property type="entry name" value="ARM-like"/>
</dbReference>
<accession>A0ABQ7I0B3</accession>
<keyword evidence="8 9" id="KW-0386">Hypusine biosynthesis</keyword>
<keyword evidence="3 9" id="KW-0479">Metal-binding</keyword>
<evidence type="ECO:0000256" key="6">
    <source>
        <dbReference type="ARBA" id="ARBA00023004"/>
    </source>
</evidence>
<dbReference type="Gene3D" id="1.25.10.10">
    <property type="entry name" value="Leucine-rich Repeat Variant"/>
    <property type="match status" value="2"/>
</dbReference>
<dbReference type="HAMAP" id="MF_03101">
    <property type="entry name" value="Deoxyhypusine_hydroxylase"/>
    <property type="match status" value="1"/>
</dbReference>
<proteinExistence type="inferred from homology"/>
<keyword evidence="9" id="KW-0963">Cytoplasm</keyword>
<dbReference type="InterPro" id="IPR027517">
    <property type="entry name" value="Deoxyhypusine_hydroxylase"/>
</dbReference>
<dbReference type="Pfam" id="PF13646">
    <property type="entry name" value="HEAT_2"/>
    <property type="match status" value="2"/>
</dbReference>
<dbReference type="SUPFAM" id="SSF48371">
    <property type="entry name" value="ARM repeat"/>
    <property type="match status" value="1"/>
</dbReference>
<feature type="binding site" evidence="9">
    <location>
        <position position="87"/>
    </location>
    <ligand>
        <name>Fe cation</name>
        <dbReference type="ChEBI" id="CHEBI:24875"/>
        <label>1</label>
    </ligand>
</feature>
<dbReference type="EMBL" id="SBIQ01000045">
    <property type="protein sequence ID" value="KAF7683854.1"/>
    <property type="molecule type" value="Genomic_DNA"/>
</dbReference>
<evidence type="ECO:0000313" key="10">
    <source>
        <dbReference type="EMBL" id="KAF7683854.1"/>
    </source>
</evidence>
<keyword evidence="9" id="KW-0539">Nucleus</keyword>
<feature type="binding site" evidence="9">
    <location>
        <position position="202"/>
    </location>
    <ligand>
        <name>Fe cation</name>
        <dbReference type="ChEBI" id="CHEBI:24875"/>
        <label>2</label>
    </ligand>
</feature>
<keyword evidence="4" id="KW-0677">Repeat</keyword>
<dbReference type="InterPro" id="IPR004155">
    <property type="entry name" value="PBS_lyase_HEAT"/>
</dbReference>
<dbReference type="Proteomes" id="UP001516464">
    <property type="component" value="Unassembled WGS sequence"/>
</dbReference>
<comment type="pathway">
    <text evidence="2 9">Protein modification; eIF5A hypusination.</text>
</comment>
<evidence type="ECO:0000256" key="5">
    <source>
        <dbReference type="ARBA" id="ARBA00023002"/>
    </source>
</evidence>
<protein>
    <recommendedName>
        <fullName evidence="9">Deoxyhypusine hydroxylase</fullName>
        <shortName evidence="9">DOHH</shortName>
        <ecNumber evidence="9">1.14.99.29</ecNumber>
    </recommendedName>
    <alternativeName>
        <fullName evidence="9">Deoxyhypusine dioxygenase</fullName>
    </alternativeName>
    <alternativeName>
        <fullName evidence="9">Deoxyhypusine monooxygenase</fullName>
    </alternativeName>
</protein>
<evidence type="ECO:0000256" key="8">
    <source>
        <dbReference type="ARBA" id="ARBA00023256"/>
    </source>
</evidence>
<comment type="function">
    <text evidence="9">Catalyzes the hydroxylation of the N(6)-(4-aminobutyl)-L-lysine intermediate to form hypusine, an essential post-translational modification only found in mature eIF-5A factor.</text>
</comment>
<comment type="cofactor">
    <cofactor evidence="9">
        <name>Fe(2+)</name>
        <dbReference type="ChEBI" id="CHEBI:29033"/>
    </cofactor>
    <text evidence="9">Binds 2 Fe(2+) ions per subunit.</text>
</comment>
<keyword evidence="11" id="KW-1185">Reference proteome</keyword>
<gene>
    <name evidence="9 10" type="primary">LIA1</name>
    <name evidence="10" type="ORF">TCON_0937</name>
</gene>
<feature type="binding site" evidence="9">
    <location>
        <position position="235"/>
    </location>
    <ligand>
        <name>Fe cation</name>
        <dbReference type="ChEBI" id="CHEBI:24875"/>
        <label>2</label>
    </ligand>
</feature>
<feature type="binding site" evidence="9">
    <location>
        <position position="201"/>
    </location>
    <ligand>
        <name>Fe cation</name>
        <dbReference type="ChEBI" id="CHEBI:24875"/>
        <label>2</label>
    </ligand>
</feature>
<evidence type="ECO:0000256" key="7">
    <source>
        <dbReference type="ARBA" id="ARBA00023033"/>
    </source>
</evidence>
<evidence type="ECO:0000256" key="9">
    <source>
        <dbReference type="HAMAP-Rule" id="MF_03101"/>
    </source>
</evidence>
<dbReference type="SMART" id="SM00567">
    <property type="entry name" value="EZ_HEAT"/>
    <property type="match status" value="6"/>
</dbReference>
<keyword evidence="6 9" id="KW-0408">Iron</keyword>
<comment type="caution">
    <text evidence="10">The sequence shown here is derived from an EMBL/GenBank/DDBJ whole genome shotgun (WGS) entry which is preliminary data.</text>
</comment>
<dbReference type="InterPro" id="IPR016024">
    <property type="entry name" value="ARM-type_fold"/>
</dbReference>
<dbReference type="PANTHER" id="PTHR12697:SF5">
    <property type="entry name" value="DEOXYHYPUSINE HYDROXYLASE"/>
    <property type="match status" value="1"/>
</dbReference>